<dbReference type="InterPro" id="IPR003439">
    <property type="entry name" value="ABC_transporter-like_ATP-bd"/>
</dbReference>
<dbReference type="Pfam" id="PF00005">
    <property type="entry name" value="ABC_tran"/>
    <property type="match status" value="1"/>
</dbReference>
<dbReference type="InterPro" id="IPR039421">
    <property type="entry name" value="Type_1_exporter"/>
</dbReference>
<dbReference type="EMBL" id="FOQK01000001">
    <property type="protein sequence ID" value="SFH62465.1"/>
    <property type="molecule type" value="Genomic_DNA"/>
</dbReference>
<dbReference type="GO" id="GO:0005886">
    <property type="term" value="C:plasma membrane"/>
    <property type="evidence" value="ECO:0007669"/>
    <property type="project" value="UniProtKB-SubCell"/>
</dbReference>
<dbReference type="SMART" id="SM00382">
    <property type="entry name" value="AAA"/>
    <property type="match status" value="1"/>
</dbReference>
<dbReference type="Gene3D" id="1.20.1560.10">
    <property type="entry name" value="ABC transporter type 1, transmembrane domain"/>
    <property type="match status" value="1"/>
</dbReference>
<keyword evidence="5 7" id="KW-1133">Transmembrane helix</keyword>
<accession>A0A1I3BJH8</accession>
<dbReference type="SUPFAM" id="SSF90123">
    <property type="entry name" value="ABC transporter transmembrane region"/>
    <property type="match status" value="1"/>
</dbReference>
<evidence type="ECO:0000256" key="6">
    <source>
        <dbReference type="ARBA" id="ARBA00023136"/>
    </source>
</evidence>
<feature type="transmembrane region" description="Helical" evidence="7">
    <location>
        <begin position="57"/>
        <end position="74"/>
    </location>
</feature>
<keyword evidence="4 11" id="KW-0067">ATP-binding</keyword>
<evidence type="ECO:0000256" key="8">
    <source>
        <dbReference type="SAM" id="SignalP"/>
    </source>
</evidence>
<feature type="transmembrane region" description="Helical" evidence="7">
    <location>
        <begin position="143"/>
        <end position="168"/>
    </location>
</feature>
<dbReference type="PANTHER" id="PTHR24221:SF653">
    <property type="entry name" value="TRANSPORT ATP-BINDING PROTEIN CYDC"/>
    <property type="match status" value="1"/>
</dbReference>
<dbReference type="InterPro" id="IPR003593">
    <property type="entry name" value="AAA+_ATPase"/>
</dbReference>
<dbReference type="PROSITE" id="PS50929">
    <property type="entry name" value="ABC_TM1F"/>
    <property type="match status" value="1"/>
</dbReference>
<evidence type="ECO:0000313" key="12">
    <source>
        <dbReference type="Proteomes" id="UP000183639"/>
    </source>
</evidence>
<comment type="subcellular location">
    <subcellularLocation>
        <location evidence="1">Cell membrane</location>
        <topology evidence="1">Multi-pass membrane protein</topology>
    </subcellularLocation>
</comment>
<dbReference type="RefSeq" id="WP_075441318.1">
    <property type="nucleotide sequence ID" value="NZ_FOQK01000001.1"/>
</dbReference>
<dbReference type="PROSITE" id="PS50893">
    <property type="entry name" value="ABC_TRANSPORTER_2"/>
    <property type="match status" value="1"/>
</dbReference>
<proteinExistence type="predicted"/>
<organism evidence="11 12">
    <name type="scientific">Selenomonas ruminantium</name>
    <dbReference type="NCBI Taxonomy" id="971"/>
    <lineage>
        <taxon>Bacteria</taxon>
        <taxon>Bacillati</taxon>
        <taxon>Bacillota</taxon>
        <taxon>Negativicutes</taxon>
        <taxon>Selenomonadales</taxon>
        <taxon>Selenomonadaceae</taxon>
        <taxon>Selenomonas</taxon>
    </lineage>
</organism>
<protein>
    <submittedName>
        <fullName evidence="11">ATP-binding cassette, subfamily C</fullName>
    </submittedName>
</protein>
<dbReference type="GO" id="GO:0016887">
    <property type="term" value="F:ATP hydrolysis activity"/>
    <property type="evidence" value="ECO:0007669"/>
    <property type="project" value="InterPro"/>
</dbReference>
<evidence type="ECO:0000256" key="4">
    <source>
        <dbReference type="ARBA" id="ARBA00022840"/>
    </source>
</evidence>
<keyword evidence="6 7" id="KW-0472">Membrane</keyword>
<dbReference type="GO" id="GO:0005524">
    <property type="term" value="F:ATP binding"/>
    <property type="evidence" value="ECO:0007669"/>
    <property type="project" value="UniProtKB-KW"/>
</dbReference>
<reference evidence="11 12" key="1">
    <citation type="submission" date="2016-10" db="EMBL/GenBank/DDBJ databases">
        <authorList>
            <person name="de Groot N.N."/>
        </authorList>
    </citation>
    <scope>NUCLEOTIDE SEQUENCE [LARGE SCALE GENOMIC DNA]</scope>
    <source>
        <strain evidence="11 12">Z108</strain>
    </source>
</reference>
<gene>
    <name evidence="11" type="ORF">SAMN04487861_10127</name>
</gene>
<evidence type="ECO:0000256" key="3">
    <source>
        <dbReference type="ARBA" id="ARBA00022741"/>
    </source>
</evidence>
<dbReference type="InterPro" id="IPR036640">
    <property type="entry name" value="ABC1_TM_sf"/>
</dbReference>
<dbReference type="Gene3D" id="3.40.50.300">
    <property type="entry name" value="P-loop containing nucleotide triphosphate hydrolases"/>
    <property type="match status" value="1"/>
</dbReference>
<dbReference type="InterPro" id="IPR011527">
    <property type="entry name" value="ABC1_TM_dom"/>
</dbReference>
<feature type="signal peptide" evidence="8">
    <location>
        <begin position="1"/>
        <end position="21"/>
    </location>
</feature>
<dbReference type="PANTHER" id="PTHR24221">
    <property type="entry name" value="ATP-BINDING CASSETTE SUB-FAMILY B"/>
    <property type="match status" value="1"/>
</dbReference>
<keyword evidence="3" id="KW-0547">Nucleotide-binding</keyword>
<dbReference type="Proteomes" id="UP000183639">
    <property type="component" value="Unassembled WGS sequence"/>
</dbReference>
<evidence type="ECO:0000256" key="1">
    <source>
        <dbReference type="ARBA" id="ARBA00004651"/>
    </source>
</evidence>
<dbReference type="GO" id="GO:0034040">
    <property type="term" value="F:ATPase-coupled lipid transmembrane transporter activity"/>
    <property type="evidence" value="ECO:0007669"/>
    <property type="project" value="TreeGrafter"/>
</dbReference>
<keyword evidence="8" id="KW-0732">Signal</keyword>
<name>A0A1I3BJH8_SELRU</name>
<dbReference type="InterPro" id="IPR027417">
    <property type="entry name" value="P-loop_NTPase"/>
</dbReference>
<feature type="domain" description="ABC transporter" evidence="9">
    <location>
        <begin position="334"/>
        <end position="543"/>
    </location>
</feature>
<dbReference type="OrthoDB" id="9771903at2"/>
<dbReference type="SUPFAM" id="SSF52540">
    <property type="entry name" value="P-loop containing nucleoside triphosphate hydrolases"/>
    <property type="match status" value="1"/>
</dbReference>
<feature type="transmembrane region" description="Helical" evidence="7">
    <location>
        <begin position="20"/>
        <end position="45"/>
    </location>
</feature>
<evidence type="ECO:0000256" key="7">
    <source>
        <dbReference type="SAM" id="Phobius"/>
    </source>
</evidence>
<sequence>MKSVYQLFCPLLRLAAPGQLAAAATASLTAAICALGLMGAAAWLITSAALQPPLAELALGITIVRTCGIGRAVFRYADRWFSHQLAFHSHTQLQLKLYDQAAATLPLRTGMASQGLWLHQLTSSCQTLREFYLRALLPPIASLLLSLLTSFVLFGTIGTVSLLLPLLWLSHLLLPCLLETPHGAAGGQAKAAYRSALLDAASGQAELLVAGSLPAVQSRLAALARQLRQEQQQGQHQTLYSDLLLQVLDALVLILLLASLTSAALSGTQTFIELTVWLFLLLALQSEFQPLAAAARAFQESQQAAAPLFSVPVAATCPPPASAASSPLATAPLLAVSHLTFGYHEQMPILHDISFTVTAGAHTAILGDSGSGKTTLGCLLTACWPVPAGTIRLQGQDSTSLSPAQQREYFSAPLQGCDLPAGSIRSLFLRLIPGISDEAIWHSLQVAQLAAVIGKLPAGLDSPLTSSAGNLSGGERNRLLTALAIARPAPILLLDEPTAGLDEKTASALLTAVLDELDEKQRTLLIITHDPLAAARVQQVVRL</sequence>
<dbReference type="GO" id="GO:0140359">
    <property type="term" value="F:ABC-type transporter activity"/>
    <property type="evidence" value="ECO:0007669"/>
    <property type="project" value="InterPro"/>
</dbReference>
<evidence type="ECO:0000259" key="9">
    <source>
        <dbReference type="PROSITE" id="PS50893"/>
    </source>
</evidence>
<evidence type="ECO:0000256" key="5">
    <source>
        <dbReference type="ARBA" id="ARBA00022989"/>
    </source>
</evidence>
<evidence type="ECO:0000313" key="11">
    <source>
        <dbReference type="EMBL" id="SFH62465.1"/>
    </source>
</evidence>
<evidence type="ECO:0000259" key="10">
    <source>
        <dbReference type="PROSITE" id="PS50929"/>
    </source>
</evidence>
<feature type="chain" id="PRO_5039516675" evidence="8">
    <location>
        <begin position="22"/>
        <end position="543"/>
    </location>
</feature>
<dbReference type="AlphaFoldDB" id="A0A1I3BJH8"/>
<feature type="domain" description="ABC transmembrane type-1" evidence="10">
    <location>
        <begin position="21"/>
        <end position="300"/>
    </location>
</feature>
<evidence type="ECO:0000256" key="2">
    <source>
        <dbReference type="ARBA" id="ARBA00022692"/>
    </source>
</evidence>
<keyword evidence="2 7" id="KW-0812">Transmembrane</keyword>